<evidence type="ECO:0000313" key="1">
    <source>
        <dbReference type="EMBL" id="KAJ1133563.1"/>
    </source>
</evidence>
<sequence>STALYVTLLCEGCVHSTAPCITTLRTAPIYAVAFSPLHSTLLYSAKVAFTPLHPASLYSANHSHI</sequence>
<evidence type="ECO:0000313" key="2">
    <source>
        <dbReference type="Proteomes" id="UP001066276"/>
    </source>
</evidence>
<dbReference type="AlphaFoldDB" id="A0AAV7Q4H8"/>
<name>A0AAV7Q4H8_PLEWA</name>
<accession>A0AAV7Q4H8</accession>
<protein>
    <submittedName>
        <fullName evidence="1">Uncharacterized protein</fullName>
    </submittedName>
</protein>
<reference evidence="1" key="1">
    <citation type="journal article" date="2022" name="bioRxiv">
        <title>Sequencing and chromosome-scale assembly of the giantPleurodeles waltlgenome.</title>
        <authorList>
            <person name="Brown T."/>
            <person name="Elewa A."/>
            <person name="Iarovenko S."/>
            <person name="Subramanian E."/>
            <person name="Araus A.J."/>
            <person name="Petzold A."/>
            <person name="Susuki M."/>
            <person name="Suzuki K.-i.T."/>
            <person name="Hayashi T."/>
            <person name="Toyoda A."/>
            <person name="Oliveira C."/>
            <person name="Osipova E."/>
            <person name="Leigh N.D."/>
            <person name="Simon A."/>
            <person name="Yun M.H."/>
        </authorList>
    </citation>
    <scope>NUCLEOTIDE SEQUENCE</scope>
    <source>
        <strain evidence="1">20211129_DDA</strain>
        <tissue evidence="1">Liver</tissue>
    </source>
</reference>
<organism evidence="1 2">
    <name type="scientific">Pleurodeles waltl</name>
    <name type="common">Iberian ribbed newt</name>
    <dbReference type="NCBI Taxonomy" id="8319"/>
    <lineage>
        <taxon>Eukaryota</taxon>
        <taxon>Metazoa</taxon>
        <taxon>Chordata</taxon>
        <taxon>Craniata</taxon>
        <taxon>Vertebrata</taxon>
        <taxon>Euteleostomi</taxon>
        <taxon>Amphibia</taxon>
        <taxon>Batrachia</taxon>
        <taxon>Caudata</taxon>
        <taxon>Salamandroidea</taxon>
        <taxon>Salamandridae</taxon>
        <taxon>Pleurodelinae</taxon>
        <taxon>Pleurodeles</taxon>
    </lineage>
</organism>
<dbReference type="EMBL" id="JANPWB010000010">
    <property type="protein sequence ID" value="KAJ1133563.1"/>
    <property type="molecule type" value="Genomic_DNA"/>
</dbReference>
<proteinExistence type="predicted"/>
<feature type="non-terminal residue" evidence="1">
    <location>
        <position position="1"/>
    </location>
</feature>
<gene>
    <name evidence="1" type="ORF">NDU88_000046</name>
</gene>
<keyword evidence="2" id="KW-1185">Reference proteome</keyword>
<comment type="caution">
    <text evidence="1">The sequence shown here is derived from an EMBL/GenBank/DDBJ whole genome shotgun (WGS) entry which is preliminary data.</text>
</comment>
<dbReference type="Proteomes" id="UP001066276">
    <property type="component" value="Chromosome 6"/>
</dbReference>
<feature type="non-terminal residue" evidence="1">
    <location>
        <position position="65"/>
    </location>
</feature>